<evidence type="ECO:0000313" key="3">
    <source>
        <dbReference type="Proteomes" id="UP000660339"/>
    </source>
</evidence>
<sequence length="99" mass="9744">MSIAAHAAPTRNPLAGVGRAISNRAAAVTAALAAAAASLRAKATTIRSAVLQLAGLAAFTVSAWMLAPAAGIAVAGVSCFVLNWLLSDSGDDDAEAGQR</sequence>
<name>A0A8J3PFR5_9ACTN</name>
<feature type="transmembrane region" description="Helical" evidence="1">
    <location>
        <begin position="65"/>
        <end position="86"/>
    </location>
</feature>
<proteinExistence type="predicted"/>
<reference evidence="2" key="1">
    <citation type="submission" date="2021-01" db="EMBL/GenBank/DDBJ databases">
        <title>Whole genome shotgun sequence of Catellatospora methionotrophica NBRC 14553.</title>
        <authorList>
            <person name="Komaki H."/>
            <person name="Tamura T."/>
        </authorList>
    </citation>
    <scope>NUCLEOTIDE SEQUENCE</scope>
    <source>
        <strain evidence="2">NBRC 14553</strain>
    </source>
</reference>
<keyword evidence="1" id="KW-0472">Membrane</keyword>
<keyword evidence="1" id="KW-0812">Transmembrane</keyword>
<evidence type="ECO:0000313" key="2">
    <source>
        <dbReference type="EMBL" id="GIG15497.1"/>
    </source>
</evidence>
<evidence type="ECO:0000256" key="1">
    <source>
        <dbReference type="SAM" id="Phobius"/>
    </source>
</evidence>
<keyword evidence="1" id="KW-1133">Transmembrane helix</keyword>
<dbReference type="Proteomes" id="UP000660339">
    <property type="component" value="Unassembled WGS sequence"/>
</dbReference>
<dbReference type="EMBL" id="BONJ01000020">
    <property type="protein sequence ID" value="GIG15497.1"/>
    <property type="molecule type" value="Genomic_DNA"/>
</dbReference>
<protein>
    <submittedName>
        <fullName evidence="2">Uncharacterized protein</fullName>
    </submittedName>
</protein>
<keyword evidence="3" id="KW-1185">Reference proteome</keyword>
<dbReference type="AlphaFoldDB" id="A0A8J3PFR5"/>
<organism evidence="2 3">
    <name type="scientific">Catellatospora methionotrophica</name>
    <dbReference type="NCBI Taxonomy" id="121620"/>
    <lineage>
        <taxon>Bacteria</taxon>
        <taxon>Bacillati</taxon>
        <taxon>Actinomycetota</taxon>
        <taxon>Actinomycetes</taxon>
        <taxon>Micromonosporales</taxon>
        <taxon>Micromonosporaceae</taxon>
        <taxon>Catellatospora</taxon>
    </lineage>
</organism>
<accession>A0A8J3PFR5</accession>
<comment type="caution">
    <text evidence="2">The sequence shown here is derived from an EMBL/GenBank/DDBJ whole genome shotgun (WGS) entry which is preliminary data.</text>
</comment>
<dbReference type="RefSeq" id="WP_166379901.1">
    <property type="nucleotide sequence ID" value="NZ_BAAATT010000005.1"/>
</dbReference>
<gene>
    <name evidence="2" type="ORF">Cme02nite_38290</name>
</gene>